<protein>
    <submittedName>
        <fullName evidence="5">Ribosomal protein S1</fullName>
    </submittedName>
</protein>
<name>A0A4D6WJG2_9FLOR</name>
<dbReference type="GO" id="GO:0003735">
    <property type="term" value="F:structural constituent of ribosome"/>
    <property type="evidence" value="ECO:0007669"/>
    <property type="project" value="TreeGrafter"/>
</dbReference>
<reference evidence="5" key="2">
    <citation type="submission" date="2019-04" db="EMBL/GenBank/DDBJ databases">
        <authorList>
            <person name="Pasella M."/>
        </authorList>
    </citation>
    <scope>NUCLEOTIDE SEQUENCE</scope>
    <source>
        <strain evidence="5">PD2956</strain>
    </source>
</reference>
<dbReference type="InterPro" id="IPR003029">
    <property type="entry name" value="S1_domain"/>
</dbReference>
<dbReference type="InterPro" id="IPR035104">
    <property type="entry name" value="Ribosomal_protein_S1-like"/>
</dbReference>
<keyword evidence="2 5" id="KW-0689">Ribosomal protein</keyword>
<gene>
    <name evidence="5" type="primary">rps1</name>
</gene>
<evidence type="ECO:0000313" key="5">
    <source>
        <dbReference type="EMBL" id="QCI04017.1"/>
    </source>
</evidence>
<geneLocation type="plastid" evidence="5"/>
<dbReference type="EMBL" id="MK814608">
    <property type="protein sequence ID" value="QCI04017.1"/>
    <property type="molecule type" value="Genomic_DNA"/>
</dbReference>
<organism evidence="5">
    <name type="scientific">Antithamnionella ternifolia</name>
    <dbReference type="NCBI Taxonomy" id="207919"/>
    <lineage>
        <taxon>Eukaryota</taxon>
        <taxon>Rhodophyta</taxon>
        <taxon>Florideophyceae</taxon>
        <taxon>Rhodymeniophycidae</taxon>
        <taxon>Ceramiales</taxon>
        <taxon>Ceramiaceae</taxon>
        <taxon>Antithamnionella</taxon>
    </lineage>
</organism>
<dbReference type="GO" id="GO:0003729">
    <property type="term" value="F:mRNA binding"/>
    <property type="evidence" value="ECO:0007669"/>
    <property type="project" value="TreeGrafter"/>
</dbReference>
<proteinExistence type="inferred from homology"/>
<dbReference type="GO" id="GO:0006412">
    <property type="term" value="P:translation"/>
    <property type="evidence" value="ECO:0007669"/>
    <property type="project" value="TreeGrafter"/>
</dbReference>
<dbReference type="GO" id="GO:0005840">
    <property type="term" value="C:ribosome"/>
    <property type="evidence" value="ECO:0007669"/>
    <property type="project" value="UniProtKB-KW"/>
</dbReference>
<feature type="domain" description="S1 motif" evidence="4">
    <location>
        <begin position="26"/>
        <end position="95"/>
    </location>
</feature>
<dbReference type="SMART" id="SM00316">
    <property type="entry name" value="S1"/>
    <property type="match status" value="3"/>
</dbReference>
<dbReference type="PANTHER" id="PTHR10724">
    <property type="entry name" value="30S RIBOSOMAL PROTEIN S1"/>
    <property type="match status" value="1"/>
</dbReference>
<evidence type="ECO:0000259" key="4">
    <source>
        <dbReference type="PROSITE" id="PS50126"/>
    </source>
</evidence>
<reference evidence="5" key="1">
    <citation type="journal article" date="2019" name="Mol. Phylogenet. Evol.">
        <title>Morphological evolution and classification of the red algal order Ceramiales inferred using plastid phylogenomics.</title>
        <authorList>
            <person name="Diaz-Tapia P."/>
            <person name="Pasella M.M."/>
            <person name="Verbruggen H."/>
            <person name="Maggs C.A."/>
        </authorList>
    </citation>
    <scope>NUCLEOTIDE SEQUENCE</scope>
    <source>
        <strain evidence="5">PD2956</strain>
    </source>
</reference>
<accession>A0A4D6WJG2</accession>
<feature type="domain" description="S1 motif" evidence="4">
    <location>
        <begin position="112"/>
        <end position="178"/>
    </location>
</feature>
<dbReference type="PRINTS" id="PR00681">
    <property type="entry name" value="RIBOSOMALS1"/>
</dbReference>
<keyword evidence="5" id="KW-0934">Plastid</keyword>
<feature type="domain" description="S1 motif" evidence="4">
    <location>
        <begin position="192"/>
        <end position="260"/>
    </location>
</feature>
<dbReference type="SUPFAM" id="SSF50249">
    <property type="entry name" value="Nucleic acid-binding proteins"/>
    <property type="match status" value="3"/>
</dbReference>
<dbReference type="GO" id="GO:1990904">
    <property type="term" value="C:ribonucleoprotein complex"/>
    <property type="evidence" value="ECO:0007669"/>
    <property type="project" value="UniProtKB-KW"/>
</dbReference>
<comment type="similarity">
    <text evidence="1">Belongs to the bacterial ribosomal protein bS1 family.</text>
</comment>
<evidence type="ECO:0000256" key="3">
    <source>
        <dbReference type="ARBA" id="ARBA00023274"/>
    </source>
</evidence>
<dbReference type="Gene3D" id="2.40.50.140">
    <property type="entry name" value="Nucleic acid-binding proteins"/>
    <property type="match status" value="3"/>
</dbReference>
<sequence length="270" mass="31493">MLNNVNFIDYKLNSILKKYNYNLHPGDIVAGTIFNIEKKGFLVNIGDTIAGYLPIEEISLDFNNTKNTKFFTNTTREFFIVAYNTRKKQLILSIKRLEYIRAWKRIKQMHQENIIFNLQVENLNKGGIITYIEGLQGFIPNSHILQQKNNHINTLNKFLQCKLLITDEKNNQIILSNKSALLYISQHKFKIGEIVYGKIKKIKNYGVFIEIHNILALLHISEIGSQYINNLYQAFNIAEIIKVKIIHIDFKQGRLSLSRKNLNSINHRLQ</sequence>
<evidence type="ECO:0000256" key="1">
    <source>
        <dbReference type="ARBA" id="ARBA00006767"/>
    </source>
</evidence>
<keyword evidence="3" id="KW-0687">Ribonucleoprotein</keyword>
<dbReference type="InterPro" id="IPR012340">
    <property type="entry name" value="NA-bd_OB-fold"/>
</dbReference>
<dbReference type="InterPro" id="IPR050437">
    <property type="entry name" value="Ribos_protein_bS1-like"/>
</dbReference>
<dbReference type="AlphaFoldDB" id="A0A4D6WJG2"/>
<dbReference type="PANTHER" id="PTHR10724:SF7">
    <property type="entry name" value="SMALL RIBOSOMAL SUBUNIT PROTEIN BS1C"/>
    <property type="match status" value="1"/>
</dbReference>
<evidence type="ECO:0000256" key="2">
    <source>
        <dbReference type="ARBA" id="ARBA00022980"/>
    </source>
</evidence>
<dbReference type="Pfam" id="PF00575">
    <property type="entry name" value="S1"/>
    <property type="match status" value="2"/>
</dbReference>
<dbReference type="PROSITE" id="PS50126">
    <property type="entry name" value="S1"/>
    <property type="match status" value="3"/>
</dbReference>